<accession>A0A7G5ILX8</accession>
<keyword evidence="1" id="KW-0378">Hydrolase</keyword>
<dbReference type="GO" id="GO:0061522">
    <property type="term" value="F:1,4-dihydroxy-2-naphthoyl-CoA thioesterase activity"/>
    <property type="evidence" value="ECO:0007669"/>
    <property type="project" value="TreeGrafter"/>
</dbReference>
<evidence type="ECO:0000256" key="1">
    <source>
        <dbReference type="ARBA" id="ARBA00022801"/>
    </source>
</evidence>
<evidence type="ECO:0000259" key="2">
    <source>
        <dbReference type="Pfam" id="PF03061"/>
    </source>
</evidence>
<sequence length="140" mass="15179">MSFDPATIVDRFVRYVPHHRTLGLRFLAAGDGWAELELPYAPHLVAYPDTGVIASGAIFSLMDSASGISVIMALKRWVQHATLDLRADYLRPATPGATVVGRAETYKLTRSVAFVRGIAHDGDPARPVAHVTGTFMMTDA</sequence>
<dbReference type="EMBL" id="CP059851">
    <property type="protein sequence ID" value="QMW24370.1"/>
    <property type="molecule type" value="Genomic_DNA"/>
</dbReference>
<dbReference type="InterPro" id="IPR006683">
    <property type="entry name" value="Thioestr_dom"/>
</dbReference>
<dbReference type="AlphaFoldDB" id="A0A7G5ILX8"/>
<dbReference type="Proteomes" id="UP000515292">
    <property type="component" value="Chromosome"/>
</dbReference>
<dbReference type="PANTHER" id="PTHR43240">
    <property type="entry name" value="1,4-DIHYDROXY-2-NAPHTHOYL-COA THIOESTERASE 1"/>
    <property type="match status" value="1"/>
</dbReference>
<dbReference type="KEGG" id="sand:H3309_07940"/>
<evidence type="ECO:0000313" key="3">
    <source>
        <dbReference type="EMBL" id="QMW24370.1"/>
    </source>
</evidence>
<gene>
    <name evidence="3" type="ORF">H3309_07940</name>
</gene>
<dbReference type="Gene3D" id="3.10.129.10">
    <property type="entry name" value="Hotdog Thioesterase"/>
    <property type="match status" value="1"/>
</dbReference>
<evidence type="ECO:0000313" key="4">
    <source>
        <dbReference type="Proteomes" id="UP000515292"/>
    </source>
</evidence>
<proteinExistence type="predicted"/>
<dbReference type="PANTHER" id="PTHR43240:SF7">
    <property type="entry name" value="BLR7284 PROTEIN"/>
    <property type="match status" value="1"/>
</dbReference>
<dbReference type="Pfam" id="PF03061">
    <property type="entry name" value="4HBT"/>
    <property type="match status" value="1"/>
</dbReference>
<dbReference type="InterPro" id="IPR029069">
    <property type="entry name" value="HotDog_dom_sf"/>
</dbReference>
<dbReference type="SUPFAM" id="SSF54637">
    <property type="entry name" value="Thioesterase/thiol ester dehydrase-isomerase"/>
    <property type="match status" value="1"/>
</dbReference>
<dbReference type="InterPro" id="IPR003736">
    <property type="entry name" value="PAAI_dom"/>
</dbReference>
<keyword evidence="4" id="KW-1185">Reference proteome</keyword>
<reference evidence="3 4" key="1">
    <citation type="submission" date="2020-07" db="EMBL/GenBank/DDBJ databases">
        <title>Complete genome sequence for Sandaracinobacter sp. M6.</title>
        <authorList>
            <person name="Tang Y."/>
            <person name="Liu Q."/>
            <person name="Guo Z."/>
            <person name="Lei P."/>
            <person name="Huang B."/>
        </authorList>
    </citation>
    <scope>NUCLEOTIDE SEQUENCE [LARGE SCALE GENOMIC DNA]</scope>
    <source>
        <strain evidence="3 4">M6</strain>
    </source>
</reference>
<dbReference type="CDD" id="cd03443">
    <property type="entry name" value="PaaI_thioesterase"/>
    <property type="match status" value="1"/>
</dbReference>
<feature type="domain" description="Thioesterase" evidence="2">
    <location>
        <begin position="51"/>
        <end position="125"/>
    </location>
</feature>
<organism evidence="3 4">
    <name type="scientific">Sandaracinobacteroides saxicola</name>
    <dbReference type="NCBI Taxonomy" id="2759707"/>
    <lineage>
        <taxon>Bacteria</taxon>
        <taxon>Pseudomonadati</taxon>
        <taxon>Pseudomonadota</taxon>
        <taxon>Alphaproteobacteria</taxon>
        <taxon>Sphingomonadales</taxon>
        <taxon>Sphingosinicellaceae</taxon>
        <taxon>Sandaracinobacteroides</taxon>
    </lineage>
</organism>
<dbReference type="GO" id="GO:0005829">
    <property type="term" value="C:cytosol"/>
    <property type="evidence" value="ECO:0007669"/>
    <property type="project" value="TreeGrafter"/>
</dbReference>
<dbReference type="RefSeq" id="WP_182298224.1">
    <property type="nucleotide sequence ID" value="NZ_CP059851.1"/>
</dbReference>
<dbReference type="NCBIfam" id="TIGR00369">
    <property type="entry name" value="unchar_dom_1"/>
    <property type="match status" value="1"/>
</dbReference>
<name>A0A7G5ILX8_9SPHN</name>
<protein>
    <submittedName>
        <fullName evidence="3">PaaI family thioesterase</fullName>
    </submittedName>
</protein>